<dbReference type="AlphaFoldDB" id="A0AAV0BC88"/>
<feature type="domain" description="Dynamin-type G" evidence="3">
    <location>
        <begin position="1"/>
        <end position="121"/>
    </location>
</feature>
<name>A0AAV0BC88_PHAPC</name>
<dbReference type="Proteomes" id="UP001153365">
    <property type="component" value="Unassembled WGS sequence"/>
</dbReference>
<dbReference type="GO" id="GO:0003924">
    <property type="term" value="F:GTPase activity"/>
    <property type="evidence" value="ECO:0007669"/>
    <property type="project" value="TreeGrafter"/>
</dbReference>
<dbReference type="GO" id="GO:0031623">
    <property type="term" value="P:receptor internalization"/>
    <property type="evidence" value="ECO:0007669"/>
    <property type="project" value="TreeGrafter"/>
</dbReference>
<dbReference type="EMBL" id="CALTRL010005342">
    <property type="protein sequence ID" value="CAH7684344.1"/>
    <property type="molecule type" value="Genomic_DNA"/>
</dbReference>
<dbReference type="Gene3D" id="3.40.50.300">
    <property type="entry name" value="P-loop containing nucleotide triphosphate hydrolases"/>
    <property type="match status" value="1"/>
</dbReference>
<dbReference type="InterPro" id="IPR022812">
    <property type="entry name" value="Dynamin"/>
</dbReference>
<dbReference type="InterPro" id="IPR045063">
    <property type="entry name" value="Dynamin_N"/>
</dbReference>
<proteinExistence type="predicted"/>
<dbReference type="GO" id="GO:0005874">
    <property type="term" value="C:microtubule"/>
    <property type="evidence" value="ECO:0007669"/>
    <property type="project" value="TreeGrafter"/>
</dbReference>
<dbReference type="PANTHER" id="PTHR11566">
    <property type="entry name" value="DYNAMIN"/>
    <property type="match status" value="1"/>
</dbReference>
<accession>A0AAV0BC88</accession>
<feature type="non-terminal residue" evidence="4">
    <location>
        <position position="121"/>
    </location>
</feature>
<dbReference type="InterPro" id="IPR027417">
    <property type="entry name" value="P-loop_NTPase"/>
</dbReference>
<feature type="non-terminal residue" evidence="4">
    <location>
        <position position="1"/>
    </location>
</feature>
<evidence type="ECO:0000259" key="3">
    <source>
        <dbReference type="PROSITE" id="PS51718"/>
    </source>
</evidence>
<reference evidence="4" key="1">
    <citation type="submission" date="2022-06" db="EMBL/GenBank/DDBJ databases">
        <authorList>
            <consortium name="SYNGENTA / RWTH Aachen University"/>
        </authorList>
    </citation>
    <scope>NUCLEOTIDE SEQUENCE</scope>
</reference>
<keyword evidence="5" id="KW-1185">Reference proteome</keyword>
<evidence type="ECO:0000313" key="5">
    <source>
        <dbReference type="Proteomes" id="UP001153365"/>
    </source>
</evidence>
<sequence>SIDKDESLVFGSQSSGKTSVLEEIAGHEFVPKGNNMVTCRSLELTLIDTPTGITNSNCKDYVECEQFALGQFDDFREVQNQLTRLNLDVPDSVAVVNQPINLKVYSPIVSNLSLVDLPGYI</sequence>
<evidence type="ECO:0000256" key="1">
    <source>
        <dbReference type="ARBA" id="ARBA00022741"/>
    </source>
</evidence>
<dbReference type="GO" id="GO:0008017">
    <property type="term" value="F:microtubule binding"/>
    <property type="evidence" value="ECO:0007669"/>
    <property type="project" value="TreeGrafter"/>
</dbReference>
<keyword evidence="2" id="KW-0342">GTP-binding</keyword>
<dbReference type="PROSITE" id="PS51718">
    <property type="entry name" value="G_DYNAMIN_2"/>
    <property type="match status" value="1"/>
</dbReference>
<organism evidence="4 5">
    <name type="scientific">Phakopsora pachyrhizi</name>
    <name type="common">Asian soybean rust disease fungus</name>
    <dbReference type="NCBI Taxonomy" id="170000"/>
    <lineage>
        <taxon>Eukaryota</taxon>
        <taxon>Fungi</taxon>
        <taxon>Dikarya</taxon>
        <taxon>Basidiomycota</taxon>
        <taxon>Pucciniomycotina</taxon>
        <taxon>Pucciniomycetes</taxon>
        <taxon>Pucciniales</taxon>
        <taxon>Phakopsoraceae</taxon>
        <taxon>Phakopsora</taxon>
    </lineage>
</organism>
<dbReference type="Pfam" id="PF00350">
    <property type="entry name" value="Dynamin_N"/>
    <property type="match status" value="1"/>
</dbReference>
<protein>
    <submittedName>
        <fullName evidence="4">Dynamin family-domain-containing protein</fullName>
    </submittedName>
</protein>
<dbReference type="GO" id="GO:0005737">
    <property type="term" value="C:cytoplasm"/>
    <property type="evidence" value="ECO:0007669"/>
    <property type="project" value="TreeGrafter"/>
</dbReference>
<dbReference type="GO" id="GO:0005525">
    <property type="term" value="F:GTP binding"/>
    <property type="evidence" value="ECO:0007669"/>
    <property type="project" value="UniProtKB-KW"/>
</dbReference>
<keyword evidence="1" id="KW-0547">Nucleotide-binding</keyword>
<evidence type="ECO:0000313" key="4">
    <source>
        <dbReference type="EMBL" id="CAH7684344.1"/>
    </source>
</evidence>
<evidence type="ECO:0000256" key="2">
    <source>
        <dbReference type="ARBA" id="ARBA00023134"/>
    </source>
</evidence>
<dbReference type="SUPFAM" id="SSF52540">
    <property type="entry name" value="P-loop containing nucleoside triphosphate hydrolases"/>
    <property type="match status" value="1"/>
</dbReference>
<dbReference type="InterPro" id="IPR030381">
    <property type="entry name" value="G_DYNAMIN_dom"/>
</dbReference>
<dbReference type="PRINTS" id="PR00195">
    <property type="entry name" value="DYNAMIN"/>
</dbReference>
<dbReference type="PANTHER" id="PTHR11566:SF212">
    <property type="entry name" value="DYNAMIN"/>
    <property type="match status" value="1"/>
</dbReference>
<gene>
    <name evidence="4" type="ORF">PPACK8108_LOCUS18481</name>
</gene>
<comment type="caution">
    <text evidence="4">The sequence shown here is derived from an EMBL/GenBank/DDBJ whole genome shotgun (WGS) entry which is preliminary data.</text>
</comment>
<dbReference type="GO" id="GO:0005886">
    <property type="term" value="C:plasma membrane"/>
    <property type="evidence" value="ECO:0007669"/>
    <property type="project" value="TreeGrafter"/>
</dbReference>